<organism evidence="2 3">
    <name type="scientific">Lachancea fermentati</name>
    <name type="common">Zygosaccharomyces fermentati</name>
    <dbReference type="NCBI Taxonomy" id="4955"/>
    <lineage>
        <taxon>Eukaryota</taxon>
        <taxon>Fungi</taxon>
        <taxon>Dikarya</taxon>
        <taxon>Ascomycota</taxon>
        <taxon>Saccharomycotina</taxon>
        <taxon>Saccharomycetes</taxon>
        <taxon>Saccharomycetales</taxon>
        <taxon>Saccharomycetaceae</taxon>
        <taxon>Lachancea</taxon>
    </lineage>
</organism>
<feature type="compositionally biased region" description="Polar residues" evidence="1">
    <location>
        <begin position="424"/>
        <end position="442"/>
    </location>
</feature>
<keyword evidence="3" id="KW-1185">Reference proteome</keyword>
<reference evidence="2 3" key="1">
    <citation type="submission" date="2016-03" db="EMBL/GenBank/DDBJ databases">
        <authorList>
            <person name="Devillers H."/>
        </authorList>
    </citation>
    <scope>NUCLEOTIDE SEQUENCE [LARGE SCALE GENOMIC DNA]</scope>
    <source>
        <strain evidence="2">CBS 6772</strain>
    </source>
</reference>
<dbReference type="AlphaFoldDB" id="A0A1G4MK47"/>
<dbReference type="EMBL" id="LT598491">
    <property type="protein sequence ID" value="SCW04253.1"/>
    <property type="molecule type" value="Genomic_DNA"/>
</dbReference>
<dbReference type="Proteomes" id="UP000190831">
    <property type="component" value="Chromosome H"/>
</dbReference>
<feature type="region of interest" description="Disordered" evidence="1">
    <location>
        <begin position="407"/>
        <end position="500"/>
    </location>
</feature>
<evidence type="ECO:0000313" key="2">
    <source>
        <dbReference type="EMBL" id="SCW04253.1"/>
    </source>
</evidence>
<sequence>MTKVSPSIATVEGASSYKRTTDTKNVDLLGSYTESLNVELLERGRRDLRKILESVKGQLTQAQYELILTESLTLDTLMSTSDKLHSGNTETKYLLLKRRYYVDPDGIVRDHKKHDSVVCEPDLMFDLIMGNHLQNEHVHWRKLHKDLRAEYANVTRAFVQMSTRYCSKCNPKELVKPFKKFKHANIYKGLMPLERIHIEIFSPFEKLIEGKYSHVLYLRDYHSRFVWLLPLKNSSSQVISSSLASFLLSLPRIPIFLETSTLNRRELFEICQTIAIQFELYIGLGLSNSRIFQRNGIDRIQYLLRLRKDDCLNDWNMCLKHGSHYNNSHYNTGILGMPKDLIFSSLDGYAKQFELKREKILDELFSHNVVILSENGKRRGLIYVEDERDGFIMEDEEYIAGDEEFIAGDQDLPSGDQESRDALTMNTPSLEPSISHKNSNVSKRTRTDLDTDATMTRKKSRSTSVIDMSEEISGPSSSFFQQVGNSLETKAGPFEDSVEL</sequence>
<dbReference type="OMA" id="CSVCNPS"/>
<dbReference type="STRING" id="4955.A0A1G4MK47"/>
<gene>
    <name evidence="2" type="ORF">LAFE_0H09450G</name>
</gene>
<protein>
    <submittedName>
        <fullName evidence="2">LAFE_0H09450g1_1</fullName>
    </submittedName>
</protein>
<accession>A0A1G4MK47</accession>
<evidence type="ECO:0000313" key="3">
    <source>
        <dbReference type="Proteomes" id="UP000190831"/>
    </source>
</evidence>
<dbReference type="OrthoDB" id="3863715at2759"/>
<proteinExistence type="predicted"/>
<name>A0A1G4MK47_LACFM</name>
<evidence type="ECO:0000256" key="1">
    <source>
        <dbReference type="SAM" id="MobiDB-lite"/>
    </source>
</evidence>
<feature type="compositionally biased region" description="Polar residues" evidence="1">
    <location>
        <begin position="474"/>
        <end position="488"/>
    </location>
</feature>